<feature type="binding site" evidence="15">
    <location>
        <position position="285"/>
    </location>
    <ligand>
        <name>NAD(+)</name>
        <dbReference type="ChEBI" id="CHEBI:57540"/>
    </ligand>
</feature>
<dbReference type="PIRSF" id="PIRSF001604">
    <property type="entry name" value="LigA"/>
    <property type="match status" value="1"/>
</dbReference>
<evidence type="ECO:0000256" key="15">
    <source>
        <dbReference type="HAMAP-Rule" id="MF_01588"/>
    </source>
</evidence>
<feature type="binding site" evidence="15">
    <location>
        <position position="140"/>
    </location>
    <ligand>
        <name>NAD(+)</name>
        <dbReference type="ChEBI" id="CHEBI:57540"/>
    </ligand>
</feature>
<dbReference type="AlphaFoldDB" id="A0A6H1Q4U8"/>
<dbReference type="KEGG" id="peg:E5R92_06265"/>
<comment type="similarity">
    <text evidence="14 15">Belongs to the NAD-dependent DNA ligase family. LigA subfamily.</text>
</comment>
<keyword evidence="9 15" id="KW-0460">Magnesium</keyword>
<dbReference type="InterPro" id="IPR013839">
    <property type="entry name" value="DNAligase_adenylation"/>
</dbReference>
<dbReference type="PROSITE" id="PS50172">
    <property type="entry name" value="BRCT"/>
    <property type="match status" value="1"/>
</dbReference>
<comment type="catalytic activity">
    <reaction evidence="13 15">
        <text>NAD(+) + (deoxyribonucleotide)n-3'-hydroxyl + 5'-phospho-(deoxyribonucleotide)m = (deoxyribonucleotide)n+m + AMP + beta-nicotinamide D-nucleotide.</text>
        <dbReference type="EC" id="6.5.1.2"/>
    </reaction>
</comment>
<dbReference type="Pfam" id="PF03120">
    <property type="entry name" value="OB_DNA_ligase"/>
    <property type="match status" value="1"/>
</dbReference>
<dbReference type="InterPro" id="IPR018239">
    <property type="entry name" value="DNA_ligase_AS"/>
</dbReference>
<dbReference type="InterPro" id="IPR012340">
    <property type="entry name" value="NA-bd_OB-fold"/>
</dbReference>
<feature type="binding site" evidence="15">
    <location>
        <position position="403"/>
    </location>
    <ligand>
        <name>Zn(2+)</name>
        <dbReference type="ChEBI" id="CHEBI:29105"/>
    </ligand>
</feature>
<keyword evidence="8 15" id="KW-0862">Zinc</keyword>
<feature type="binding site" evidence="15">
    <location>
        <begin position="83"/>
        <end position="84"/>
    </location>
    <ligand>
        <name>NAD(+)</name>
        <dbReference type="ChEBI" id="CHEBI:57540"/>
    </ligand>
</feature>
<proteinExistence type="inferred from homology"/>
<feature type="binding site" evidence="15">
    <location>
        <position position="406"/>
    </location>
    <ligand>
        <name>Zn(2+)</name>
        <dbReference type="ChEBI" id="CHEBI:29105"/>
    </ligand>
</feature>
<dbReference type="GO" id="GO:0003911">
    <property type="term" value="F:DNA ligase (NAD+) activity"/>
    <property type="evidence" value="ECO:0007669"/>
    <property type="project" value="UniProtKB-UniRule"/>
</dbReference>
<evidence type="ECO:0000256" key="11">
    <source>
        <dbReference type="ARBA" id="ARBA00023204"/>
    </source>
</evidence>
<feature type="binding site" evidence="15">
    <location>
        <position position="309"/>
    </location>
    <ligand>
        <name>NAD(+)</name>
        <dbReference type="ChEBI" id="CHEBI:57540"/>
    </ligand>
</feature>
<evidence type="ECO:0000256" key="5">
    <source>
        <dbReference type="ARBA" id="ARBA00022705"/>
    </source>
</evidence>
<comment type="function">
    <text evidence="1 15">DNA ligase that catalyzes the formation of phosphodiester linkages between 5'-phosphoryl and 3'-hydroxyl groups in double-stranded DNA using NAD as a coenzyme and as the energy source for the reaction. It is essential for DNA replication and repair of damaged DNA.</text>
</comment>
<dbReference type="CDD" id="cd00114">
    <property type="entry name" value="LIGANc"/>
    <property type="match status" value="1"/>
</dbReference>
<dbReference type="GO" id="GO:0006281">
    <property type="term" value="P:DNA repair"/>
    <property type="evidence" value="ECO:0007669"/>
    <property type="project" value="UniProtKB-KW"/>
</dbReference>
<evidence type="ECO:0000313" key="18">
    <source>
        <dbReference type="Proteomes" id="UP000501094"/>
    </source>
</evidence>
<dbReference type="EMBL" id="CP038852">
    <property type="protein sequence ID" value="QIZ21383.1"/>
    <property type="molecule type" value="Genomic_DNA"/>
</dbReference>
<keyword evidence="12 15" id="KW-0464">Manganese</keyword>
<evidence type="ECO:0000256" key="6">
    <source>
        <dbReference type="ARBA" id="ARBA00022723"/>
    </source>
</evidence>
<dbReference type="InterPro" id="IPR036420">
    <property type="entry name" value="BRCT_dom_sf"/>
</dbReference>
<dbReference type="InterPro" id="IPR001679">
    <property type="entry name" value="DNA_ligase"/>
</dbReference>
<dbReference type="SUPFAM" id="SSF47781">
    <property type="entry name" value="RuvA domain 2-like"/>
    <property type="match status" value="1"/>
</dbReference>
<dbReference type="GO" id="GO:0005829">
    <property type="term" value="C:cytosol"/>
    <property type="evidence" value="ECO:0007669"/>
    <property type="project" value="TreeGrafter"/>
</dbReference>
<evidence type="ECO:0000256" key="10">
    <source>
        <dbReference type="ARBA" id="ARBA00023027"/>
    </source>
</evidence>
<keyword evidence="18" id="KW-1185">Reference proteome</keyword>
<dbReference type="PROSITE" id="PS01055">
    <property type="entry name" value="DNA_LIGASE_N1"/>
    <property type="match status" value="1"/>
</dbReference>
<sequence>MNDKDFEIEYLKKIDLFQRYNKHYYDNDKPIVSDQKFDLLKKEIIDLENKYKFLKSEYSPAKSIGFKPSKNFQKVKHKVPMLSLGNAFNEQDLKNFEKKIINFLSLKDTNSIEYSAEPKIDGISASIIYINGKLTKGLSRGDGNEGEDITQNLKTIKDIPLEITKSNFPKEIDIRGEVFIENNDFKKINEKFANPRNAASGSLRQKNSSITAKIPLKFIAYTYGYEKKMNINNQISFLENLKLWGFKINPFNKKIIGVKNLILNHKELEEKRKELAFDIDGIVYKVNDFDLQKRLGFAANAPRWAIAHKFSANNSISEIMNIEIQIGRTGALTPVAKIKPVNIGGVIVSNATLHNEDEIVRKDIRIGDTVTVERAGDVIPHVVLVDLKKRKQNSKKFIFPLKCPSCGSKTIKDYNEITKRQDAVRRCASEGFECEKIAIERIKHFISKDAFNIDGFGKKIVENFWNLKLVRLPQDIFKLNYNKIEELEGWGKLSVANLKFSIEEKRNISLERFIYSLGIRHIGQENAKLIARHLKTSSNFFRLSGESNIENLSNIDGIGITQIQSVKKFFLNKTNLKVLSELEKKLIIKDVILINNNGLLKNKTFMLTGKLIGISRAEAKSLIEQDSGKIISNVTKKLDYLIAGEKPTIKKINTAKDWNIKVINQTEWLKMLNKSS</sequence>
<evidence type="ECO:0000256" key="12">
    <source>
        <dbReference type="ARBA" id="ARBA00023211"/>
    </source>
</evidence>
<dbReference type="SMART" id="SM00532">
    <property type="entry name" value="LIGANc"/>
    <property type="match status" value="1"/>
</dbReference>
<dbReference type="InterPro" id="IPR013840">
    <property type="entry name" value="DNAligase_N"/>
</dbReference>
<dbReference type="SUPFAM" id="SSF50249">
    <property type="entry name" value="Nucleic acid-binding proteins"/>
    <property type="match status" value="1"/>
</dbReference>
<feature type="binding site" evidence="15">
    <location>
        <begin position="34"/>
        <end position="38"/>
    </location>
    <ligand>
        <name>NAD(+)</name>
        <dbReference type="ChEBI" id="CHEBI:57540"/>
    </ligand>
</feature>
<feature type="binding site" evidence="15">
    <location>
        <position position="177"/>
    </location>
    <ligand>
        <name>NAD(+)</name>
        <dbReference type="ChEBI" id="CHEBI:57540"/>
    </ligand>
</feature>
<accession>A0A6H1Q4U8</accession>
<feature type="domain" description="BRCT" evidence="16">
    <location>
        <begin position="595"/>
        <end position="669"/>
    </location>
</feature>
<evidence type="ECO:0000256" key="7">
    <source>
        <dbReference type="ARBA" id="ARBA00022763"/>
    </source>
</evidence>
<dbReference type="Pfam" id="PF00533">
    <property type="entry name" value="BRCT"/>
    <property type="match status" value="1"/>
</dbReference>
<keyword evidence="5 15" id="KW-0235">DNA replication</keyword>
<dbReference type="SMART" id="SM00292">
    <property type="entry name" value="BRCT"/>
    <property type="match status" value="1"/>
</dbReference>
<dbReference type="CDD" id="cd17748">
    <property type="entry name" value="BRCT_DNA_ligase_like"/>
    <property type="match status" value="1"/>
</dbReference>
<dbReference type="InterPro" id="IPR004150">
    <property type="entry name" value="NAD_DNA_ligase_OB"/>
</dbReference>
<evidence type="ECO:0000256" key="9">
    <source>
        <dbReference type="ARBA" id="ARBA00022842"/>
    </source>
</evidence>
<dbReference type="Proteomes" id="UP000501094">
    <property type="component" value="Chromosome"/>
</dbReference>
<dbReference type="RefSeq" id="WP_168607240.1">
    <property type="nucleotide sequence ID" value="NZ_CP038852.1"/>
</dbReference>
<dbReference type="Gene3D" id="2.40.50.140">
    <property type="entry name" value="Nucleic acid-binding proteins"/>
    <property type="match status" value="1"/>
</dbReference>
<dbReference type="HAMAP" id="MF_01588">
    <property type="entry name" value="DNA_ligase_A"/>
    <property type="match status" value="1"/>
</dbReference>
<dbReference type="InterPro" id="IPR010994">
    <property type="entry name" value="RuvA_2-like"/>
</dbReference>
<dbReference type="SUPFAM" id="SSF56091">
    <property type="entry name" value="DNA ligase/mRNA capping enzyme, catalytic domain"/>
    <property type="match status" value="1"/>
</dbReference>
<evidence type="ECO:0000256" key="14">
    <source>
        <dbReference type="ARBA" id="ARBA00060881"/>
    </source>
</evidence>
<dbReference type="Gene3D" id="3.40.50.10190">
    <property type="entry name" value="BRCT domain"/>
    <property type="match status" value="1"/>
</dbReference>
<evidence type="ECO:0000256" key="13">
    <source>
        <dbReference type="ARBA" id="ARBA00034005"/>
    </source>
</evidence>
<dbReference type="EC" id="6.5.1.2" evidence="2 15"/>
<dbReference type="Gene3D" id="6.20.10.30">
    <property type="match status" value="1"/>
</dbReference>
<dbReference type="GO" id="GO:0046872">
    <property type="term" value="F:metal ion binding"/>
    <property type="evidence" value="ECO:0007669"/>
    <property type="project" value="UniProtKB-KW"/>
</dbReference>
<dbReference type="Gene3D" id="1.10.150.20">
    <property type="entry name" value="5' to 3' exonuclease, C-terminal subdomain"/>
    <property type="match status" value="2"/>
</dbReference>
<dbReference type="Gene3D" id="3.30.470.30">
    <property type="entry name" value="DNA ligase/mRNA capping enzyme"/>
    <property type="match status" value="1"/>
</dbReference>
<keyword evidence="10 15" id="KW-0520">NAD</keyword>
<evidence type="ECO:0000256" key="2">
    <source>
        <dbReference type="ARBA" id="ARBA00012722"/>
    </source>
</evidence>
<keyword evidence="7 15" id="KW-0227">DNA damage</keyword>
<dbReference type="NCBIfam" id="TIGR00575">
    <property type="entry name" value="dnlj"/>
    <property type="match status" value="1"/>
</dbReference>
<keyword evidence="4 15" id="KW-0436">Ligase</keyword>
<feature type="binding site" evidence="15">
    <location>
        <position position="117"/>
    </location>
    <ligand>
        <name>NAD(+)</name>
        <dbReference type="ChEBI" id="CHEBI:57540"/>
    </ligand>
</feature>
<dbReference type="InterPro" id="IPR001357">
    <property type="entry name" value="BRCT_dom"/>
</dbReference>
<gene>
    <name evidence="15 17" type="primary">ligA</name>
    <name evidence="17" type="ORF">E5R92_06265</name>
</gene>
<dbReference type="FunFam" id="2.40.50.140:FF:000012">
    <property type="entry name" value="DNA ligase"/>
    <property type="match status" value="1"/>
</dbReference>
<keyword evidence="6 15" id="KW-0479">Metal-binding</keyword>
<evidence type="ECO:0000256" key="1">
    <source>
        <dbReference type="ARBA" id="ARBA00004067"/>
    </source>
</evidence>
<name>A0A6H1Q4U8_9PROT</name>
<comment type="cofactor">
    <cofactor evidence="15">
        <name>Mg(2+)</name>
        <dbReference type="ChEBI" id="CHEBI:18420"/>
    </cofactor>
    <cofactor evidence="15">
        <name>Mn(2+)</name>
        <dbReference type="ChEBI" id="CHEBI:29035"/>
    </cofactor>
</comment>
<evidence type="ECO:0000313" key="17">
    <source>
        <dbReference type="EMBL" id="QIZ21383.1"/>
    </source>
</evidence>
<evidence type="ECO:0000259" key="16">
    <source>
        <dbReference type="PROSITE" id="PS50172"/>
    </source>
</evidence>
<dbReference type="Pfam" id="PF12826">
    <property type="entry name" value="HHH_2"/>
    <property type="match status" value="1"/>
</dbReference>
<feature type="active site" description="N6-AMP-lysine intermediate" evidence="15">
    <location>
        <position position="119"/>
    </location>
</feature>
<dbReference type="Pfam" id="PF01653">
    <property type="entry name" value="DNA_ligase_aden"/>
    <property type="match status" value="1"/>
</dbReference>
<keyword evidence="11 15" id="KW-0234">DNA repair</keyword>
<dbReference type="NCBIfam" id="NF005932">
    <property type="entry name" value="PRK07956.1"/>
    <property type="match status" value="1"/>
</dbReference>
<protein>
    <recommendedName>
        <fullName evidence="3 15">DNA ligase</fullName>
        <ecNumber evidence="2 15">6.5.1.2</ecNumber>
    </recommendedName>
    <alternativeName>
        <fullName evidence="15">Polydeoxyribonucleotide synthase [NAD(+)]</fullName>
    </alternativeName>
</protein>
<feature type="binding site" evidence="15">
    <location>
        <position position="434"/>
    </location>
    <ligand>
        <name>Zn(2+)</name>
        <dbReference type="ChEBI" id="CHEBI:29105"/>
    </ligand>
</feature>
<organism evidence="17 18">
    <name type="scientific">Candidatus Pelagibacter giovannonii</name>
    <dbReference type="NCBI Taxonomy" id="2563896"/>
    <lineage>
        <taxon>Bacteria</taxon>
        <taxon>Pseudomonadati</taxon>
        <taxon>Pseudomonadota</taxon>
        <taxon>Alphaproteobacteria</taxon>
        <taxon>Candidatus Pelagibacterales</taxon>
        <taxon>Candidatus Pelagibacteraceae</taxon>
        <taxon>Candidatus Pelagibacter</taxon>
    </lineage>
</organism>
<dbReference type="PANTHER" id="PTHR23389">
    <property type="entry name" value="CHROMOSOME TRANSMISSION FIDELITY FACTOR 18"/>
    <property type="match status" value="1"/>
</dbReference>
<dbReference type="InterPro" id="IPR041663">
    <property type="entry name" value="DisA/LigA_HHH"/>
</dbReference>
<dbReference type="SUPFAM" id="SSF52113">
    <property type="entry name" value="BRCT domain"/>
    <property type="match status" value="1"/>
</dbReference>
<evidence type="ECO:0000256" key="8">
    <source>
        <dbReference type="ARBA" id="ARBA00022833"/>
    </source>
</evidence>
<evidence type="ECO:0000256" key="3">
    <source>
        <dbReference type="ARBA" id="ARBA00013308"/>
    </source>
</evidence>
<feature type="binding site" evidence="15">
    <location>
        <position position="427"/>
    </location>
    <ligand>
        <name>Zn(2+)</name>
        <dbReference type="ChEBI" id="CHEBI:29105"/>
    </ligand>
</feature>
<dbReference type="PANTHER" id="PTHR23389:SF9">
    <property type="entry name" value="DNA LIGASE"/>
    <property type="match status" value="1"/>
</dbReference>
<reference evidence="17 18" key="1">
    <citation type="journal article" date="2020" name="Nat. Microbiol.">
        <title>Lysogenic host-virus interactions in SAR11 marine bacteria.</title>
        <authorList>
            <person name="Morris R.M."/>
            <person name="Cain K.R."/>
            <person name="Hvorecny K.L."/>
            <person name="Kollman J.M."/>
        </authorList>
    </citation>
    <scope>NUCLEOTIDE SEQUENCE [LARGE SCALE GENOMIC DNA]</scope>
    <source>
        <strain evidence="17 18">NP1</strain>
    </source>
</reference>
<dbReference type="Gene3D" id="1.10.287.610">
    <property type="entry name" value="Helix hairpin bin"/>
    <property type="match status" value="1"/>
</dbReference>
<dbReference type="GO" id="GO:0006260">
    <property type="term" value="P:DNA replication"/>
    <property type="evidence" value="ECO:0007669"/>
    <property type="project" value="UniProtKB-KW"/>
</dbReference>
<evidence type="ECO:0000256" key="4">
    <source>
        <dbReference type="ARBA" id="ARBA00022598"/>
    </source>
</evidence>